<evidence type="ECO:0000313" key="7">
    <source>
        <dbReference type="Proteomes" id="UP000198945"/>
    </source>
</evidence>
<evidence type="ECO:0000313" key="8">
    <source>
        <dbReference type="Proteomes" id="UP000199519"/>
    </source>
</evidence>
<evidence type="ECO:0000313" key="4">
    <source>
        <dbReference type="EMBL" id="SET27794.1"/>
    </source>
</evidence>
<protein>
    <submittedName>
        <fullName evidence="5">Molybdopterin/thiamine biosynthesis adenylyltransferase</fullName>
    </submittedName>
    <submittedName>
        <fullName evidence="2">ThiF family protein</fullName>
    </submittedName>
</protein>
<dbReference type="Proteomes" id="UP000198612">
    <property type="component" value="Unassembled WGS sequence"/>
</dbReference>
<sequence>MKDYLKRQEKLFSKAQRKRIEELNILIAGTGGLGTNQALQLQRIGVNKLYLYDYDRVEISNLNRQLCYGKKDLGRLKVEAAAEFLNDFDLETEIISRNEKITPAAEIPTEIDIIFDGMDNFESRFILDQLALENELPFIHAGIEGFFAQIMLVLPESKIRLKDVFAGSEKEETPAVFSPAVAVTASIQVLEALKYLLGFDNYLKNQLLHLDLLNSQMEKIDLN</sequence>
<dbReference type="Gene3D" id="3.40.50.720">
    <property type="entry name" value="NAD(P)-binding Rossmann-like Domain"/>
    <property type="match status" value="1"/>
</dbReference>
<dbReference type="EMBL" id="FNBJ01000067">
    <property type="protein sequence ID" value="SDG23331.1"/>
    <property type="molecule type" value="Genomic_DNA"/>
</dbReference>
<reference evidence="3 7" key="1">
    <citation type="submission" date="2016-10" db="EMBL/GenBank/DDBJ databases">
        <authorList>
            <person name="de Groot N.N."/>
        </authorList>
    </citation>
    <scope>NUCLEOTIDE SEQUENCE [LARGE SCALE GENOMIC DNA]</scope>
    <source>
        <strain evidence="3 7">WG7</strain>
    </source>
</reference>
<dbReference type="GO" id="GO:0008641">
    <property type="term" value="F:ubiquitin-like modifier activating enzyme activity"/>
    <property type="evidence" value="ECO:0007669"/>
    <property type="project" value="InterPro"/>
</dbReference>
<evidence type="ECO:0000313" key="3">
    <source>
        <dbReference type="EMBL" id="SDI15099.1"/>
    </source>
</evidence>
<evidence type="ECO:0000313" key="6">
    <source>
        <dbReference type="Proteomes" id="UP000198612"/>
    </source>
</evidence>
<dbReference type="Pfam" id="PF00899">
    <property type="entry name" value="ThiF"/>
    <property type="match status" value="1"/>
</dbReference>
<dbReference type="Proteomes" id="UP000198945">
    <property type="component" value="Unassembled WGS sequence"/>
</dbReference>
<dbReference type="GO" id="GO:0016779">
    <property type="term" value="F:nucleotidyltransferase activity"/>
    <property type="evidence" value="ECO:0007669"/>
    <property type="project" value="UniProtKB-KW"/>
</dbReference>
<dbReference type="Proteomes" id="UP000295472">
    <property type="component" value="Unassembled WGS sequence"/>
</dbReference>
<name>A0A1G7SK51_9FIRM</name>
<proteinExistence type="predicted"/>
<keyword evidence="5" id="KW-0808">Transferase</keyword>
<dbReference type="SUPFAM" id="SSF69572">
    <property type="entry name" value="Activating enzymes of the ubiquitin-like proteins"/>
    <property type="match status" value="1"/>
</dbReference>
<dbReference type="InterPro" id="IPR045886">
    <property type="entry name" value="ThiF/MoeB/HesA"/>
</dbReference>
<dbReference type="EMBL" id="SOEF01000073">
    <property type="protein sequence ID" value="TDX34817.1"/>
    <property type="molecule type" value="Genomic_DNA"/>
</dbReference>
<dbReference type="GO" id="GO:0004792">
    <property type="term" value="F:thiosulfate-cyanide sulfurtransferase activity"/>
    <property type="evidence" value="ECO:0007669"/>
    <property type="project" value="TreeGrafter"/>
</dbReference>
<dbReference type="CDD" id="cd00757">
    <property type="entry name" value="ThiF_MoeB_HesA_family"/>
    <property type="match status" value="1"/>
</dbReference>
<dbReference type="AlphaFoldDB" id="A0A1G7SK51"/>
<dbReference type="GO" id="GO:0005737">
    <property type="term" value="C:cytoplasm"/>
    <property type="evidence" value="ECO:0007669"/>
    <property type="project" value="TreeGrafter"/>
</dbReference>
<dbReference type="GeneID" id="57014079"/>
<dbReference type="InterPro" id="IPR000594">
    <property type="entry name" value="ThiF_NAD_FAD-bd"/>
</dbReference>
<dbReference type="PANTHER" id="PTHR10953:SF102">
    <property type="entry name" value="ADENYLYLTRANSFERASE AND SULFURTRANSFERASE MOCS3"/>
    <property type="match status" value="1"/>
</dbReference>
<dbReference type="PANTHER" id="PTHR10953">
    <property type="entry name" value="UBIQUITIN-ACTIVATING ENZYME E1"/>
    <property type="match status" value="1"/>
</dbReference>
<dbReference type="RefSeq" id="WP_089716255.1">
    <property type="nucleotide sequence ID" value="NZ_FNBJ01000067.1"/>
</dbReference>
<dbReference type="EMBL" id="FNEH01000002">
    <property type="protein sequence ID" value="SDI15099.1"/>
    <property type="molecule type" value="Genomic_DNA"/>
</dbReference>
<reference evidence="6 8" key="2">
    <citation type="submission" date="2016-10" db="EMBL/GenBank/DDBJ databases">
        <authorList>
            <person name="Varghese N."/>
            <person name="Submissions S."/>
        </authorList>
    </citation>
    <scope>NUCLEOTIDE SEQUENCE [LARGE SCALE GENOMIC DNA]</scope>
    <source>
        <strain evidence="2 8">WG2</strain>
        <strain evidence="4 6">WG5</strain>
    </source>
</reference>
<gene>
    <name evidence="5" type="ORF">C7954_1732</name>
    <name evidence="2" type="ORF">SAMN04488598_1672</name>
    <name evidence="4" type="ORF">SAMN04515652_1625</name>
    <name evidence="3" type="ORF">SAMN04515654_10278</name>
</gene>
<keyword evidence="8" id="KW-1185">Reference proteome</keyword>
<evidence type="ECO:0000313" key="5">
    <source>
        <dbReference type="EMBL" id="TDX34817.1"/>
    </source>
</evidence>
<keyword evidence="5" id="KW-0548">Nucleotidyltransferase</keyword>
<dbReference type="Proteomes" id="UP000199519">
    <property type="component" value="Unassembled WGS sequence"/>
</dbReference>
<evidence type="ECO:0000313" key="9">
    <source>
        <dbReference type="Proteomes" id="UP000295472"/>
    </source>
</evidence>
<dbReference type="EMBL" id="FOHG01000062">
    <property type="protein sequence ID" value="SET27794.1"/>
    <property type="molecule type" value="Genomic_DNA"/>
</dbReference>
<dbReference type="InterPro" id="IPR035985">
    <property type="entry name" value="Ubiquitin-activating_enz"/>
</dbReference>
<organism evidence="5 9">
    <name type="scientific">Halanaerobium congolense</name>
    <dbReference type="NCBI Taxonomy" id="54121"/>
    <lineage>
        <taxon>Bacteria</taxon>
        <taxon>Bacillati</taxon>
        <taxon>Bacillota</taxon>
        <taxon>Clostridia</taxon>
        <taxon>Halanaerobiales</taxon>
        <taxon>Halanaerobiaceae</taxon>
        <taxon>Halanaerobium</taxon>
    </lineage>
</organism>
<feature type="domain" description="THIF-type NAD/FAD binding fold" evidence="1">
    <location>
        <begin position="6"/>
        <end position="221"/>
    </location>
</feature>
<evidence type="ECO:0000313" key="2">
    <source>
        <dbReference type="EMBL" id="SDG23331.1"/>
    </source>
</evidence>
<accession>A0A1G7SK51</accession>
<evidence type="ECO:0000259" key="1">
    <source>
        <dbReference type="Pfam" id="PF00899"/>
    </source>
</evidence>
<reference evidence="5 9" key="3">
    <citation type="submission" date="2019-03" db="EMBL/GenBank/DDBJ databases">
        <title>Subsurface microbial communities from deep shales in Ohio and West Virginia, USA.</title>
        <authorList>
            <person name="Wrighton K."/>
        </authorList>
    </citation>
    <scope>NUCLEOTIDE SEQUENCE [LARGE SCALE GENOMIC DNA]</scope>
    <source>
        <strain evidence="5 9">DSMZ 11287</strain>
    </source>
</reference>